<dbReference type="RefSeq" id="WP_115814072.1">
    <property type="nucleotide sequence ID" value="NZ_QUNI01000009.1"/>
</dbReference>
<dbReference type="InterPro" id="IPR024927">
    <property type="entry name" value="Acid_PPase"/>
</dbReference>
<evidence type="ECO:0000256" key="4">
    <source>
        <dbReference type="ARBA" id="ARBA00022801"/>
    </source>
</evidence>
<keyword evidence="4 5" id="KW-0378">Hydrolase</keyword>
<proteinExistence type="predicted"/>
<evidence type="ECO:0000256" key="6">
    <source>
        <dbReference type="PIRSR" id="PIRSR000898-1"/>
    </source>
</evidence>
<feature type="binding site" evidence="6">
    <location>
        <position position="256"/>
    </location>
    <ligand>
        <name>Fe cation</name>
        <dbReference type="ChEBI" id="CHEBI:24875"/>
        <label>2</label>
    </ligand>
</feature>
<evidence type="ECO:0000256" key="2">
    <source>
        <dbReference type="ARBA" id="ARBA00012646"/>
    </source>
</evidence>
<comment type="caution">
    <text evidence="9">The sequence shown here is derived from an EMBL/GenBank/DDBJ whole genome shotgun (WGS) entry which is preliminary data.</text>
</comment>
<feature type="binding site" evidence="6">
    <location>
        <position position="218"/>
    </location>
    <ligand>
        <name>Fe cation</name>
        <dbReference type="ChEBI" id="CHEBI:24875"/>
        <label>2</label>
    </ligand>
</feature>
<dbReference type="OrthoDB" id="9809781at2"/>
<evidence type="ECO:0000256" key="5">
    <source>
        <dbReference type="PIRNR" id="PIRNR000898"/>
    </source>
</evidence>
<dbReference type="GO" id="GO:0046872">
    <property type="term" value="F:metal ion binding"/>
    <property type="evidence" value="ECO:0007669"/>
    <property type="project" value="UniProtKB-KW"/>
</dbReference>
<feature type="binding site" evidence="6">
    <location>
        <position position="123"/>
    </location>
    <ligand>
        <name>Fe cation</name>
        <dbReference type="ChEBI" id="CHEBI:24875"/>
        <label>2</label>
    </ligand>
</feature>
<accession>A0A3E0EHG6</accession>
<keyword evidence="3 7" id="KW-0732">Signal</keyword>
<evidence type="ECO:0000256" key="1">
    <source>
        <dbReference type="ARBA" id="ARBA00000032"/>
    </source>
</evidence>
<feature type="signal peptide" evidence="7">
    <location>
        <begin position="1"/>
        <end position="19"/>
    </location>
</feature>
<dbReference type="PANTHER" id="PTHR10161:SF14">
    <property type="entry name" value="TARTRATE-RESISTANT ACID PHOSPHATASE TYPE 5"/>
    <property type="match status" value="1"/>
</dbReference>
<dbReference type="InterPro" id="IPR004843">
    <property type="entry name" value="Calcineurin-like_PHP"/>
</dbReference>
<gene>
    <name evidence="9" type="ORF">C8P67_109124</name>
</gene>
<evidence type="ECO:0000256" key="7">
    <source>
        <dbReference type="SAM" id="SignalP"/>
    </source>
</evidence>
<keyword evidence="5 6" id="KW-0408">Iron</keyword>
<feature type="binding site" evidence="6">
    <location>
        <position position="85"/>
    </location>
    <ligand>
        <name>Fe cation</name>
        <dbReference type="ChEBI" id="CHEBI:24875"/>
        <label>2</label>
    </ligand>
</feature>
<reference evidence="9 10" key="1">
    <citation type="submission" date="2018-08" db="EMBL/GenBank/DDBJ databases">
        <title>Genomic Encyclopedia of Archaeal and Bacterial Type Strains, Phase II (KMG-II): from individual species to whole genera.</title>
        <authorList>
            <person name="Goeker M."/>
        </authorList>
    </citation>
    <scope>NUCLEOTIDE SEQUENCE [LARGE SCALE GENOMIC DNA]</scope>
    <source>
        <strain evidence="9 10">DSM 100880</strain>
    </source>
</reference>
<evidence type="ECO:0000259" key="8">
    <source>
        <dbReference type="Pfam" id="PF00149"/>
    </source>
</evidence>
<dbReference type="InterPro" id="IPR029052">
    <property type="entry name" value="Metallo-depent_PP-like"/>
</dbReference>
<dbReference type="SUPFAM" id="SSF56300">
    <property type="entry name" value="Metallo-dependent phosphatases"/>
    <property type="match status" value="1"/>
</dbReference>
<feature type="binding site" evidence="6">
    <location>
        <position position="88"/>
    </location>
    <ligand>
        <name>Fe cation</name>
        <dbReference type="ChEBI" id="CHEBI:24875"/>
        <label>1</label>
    </ligand>
</feature>
<dbReference type="EMBL" id="QUNI01000009">
    <property type="protein sequence ID" value="REG96476.1"/>
    <property type="molecule type" value="Genomic_DNA"/>
</dbReference>
<dbReference type="EC" id="3.1.3.2" evidence="2 5"/>
<dbReference type="Proteomes" id="UP000257136">
    <property type="component" value="Unassembled WGS sequence"/>
</dbReference>
<evidence type="ECO:0000313" key="9">
    <source>
        <dbReference type="EMBL" id="REG96476.1"/>
    </source>
</evidence>
<keyword evidence="10" id="KW-1185">Reference proteome</keyword>
<dbReference type="Gene3D" id="3.60.21.10">
    <property type="match status" value="1"/>
</dbReference>
<sequence>MKHIIYVFLSVFLFQTAFAQQAEKRELSGYTEGYIPQLQKIDNSLNFLLMGDFGRYGQFYQKEVAVQMGKAAATMGSEFVISVGDNFYPNGVQSTTDYSWTASFENVYTDFSLQNDWFVALGNHDYRGNVQAQIDYSKISRRWHMPSTYFKKEFDLEDGNKVLVLFMDTSPFIDKYYDADSGMSKAIKAQDTTAQKKWLLKELATTDKKVTWKIVVGHHPLYSGGKRKTSSETTSFEKKFAAIFDNQKVDAYFCGHEHDLQIIKPKGRYTTQFLSGAACTVRPGGEREGTLFFAEKPGFMTFSITNSKLLAQVVDGDGKVLFTTQIEKNKNEKHK</sequence>
<feature type="binding site" evidence="6">
    <location>
        <position position="52"/>
    </location>
    <ligand>
        <name>Fe cation</name>
        <dbReference type="ChEBI" id="CHEBI:24875"/>
        <label>1</label>
    </ligand>
</feature>
<comment type="cofactor">
    <cofactor evidence="6">
        <name>Fe cation</name>
        <dbReference type="ChEBI" id="CHEBI:24875"/>
    </cofactor>
    <text evidence="6">Binds 2 iron ions per subunit.</text>
</comment>
<comment type="catalytic activity">
    <reaction evidence="1 5">
        <text>a phosphate monoester + H2O = an alcohol + phosphate</text>
        <dbReference type="Rhea" id="RHEA:15017"/>
        <dbReference type="ChEBI" id="CHEBI:15377"/>
        <dbReference type="ChEBI" id="CHEBI:30879"/>
        <dbReference type="ChEBI" id="CHEBI:43474"/>
        <dbReference type="ChEBI" id="CHEBI:67140"/>
        <dbReference type="EC" id="3.1.3.2"/>
    </reaction>
</comment>
<feature type="chain" id="PRO_5017809334" description="acid phosphatase" evidence="7">
    <location>
        <begin position="20"/>
        <end position="335"/>
    </location>
</feature>
<feature type="domain" description="Calcineurin-like phosphoesterase" evidence="8">
    <location>
        <begin position="46"/>
        <end position="259"/>
    </location>
</feature>
<feature type="binding site" evidence="6">
    <location>
        <position position="258"/>
    </location>
    <ligand>
        <name>Fe cation</name>
        <dbReference type="ChEBI" id="CHEBI:24875"/>
        <label>1</label>
    </ligand>
</feature>
<dbReference type="PANTHER" id="PTHR10161">
    <property type="entry name" value="TARTRATE-RESISTANT ACID PHOSPHATASE TYPE 5"/>
    <property type="match status" value="1"/>
</dbReference>
<dbReference type="InterPro" id="IPR051558">
    <property type="entry name" value="Metallophosphoesterase_PAP"/>
</dbReference>
<dbReference type="GO" id="GO:0003993">
    <property type="term" value="F:acid phosphatase activity"/>
    <property type="evidence" value="ECO:0007669"/>
    <property type="project" value="UniProtKB-UniRule"/>
</dbReference>
<keyword evidence="6" id="KW-0479">Metal-binding</keyword>
<protein>
    <recommendedName>
        <fullName evidence="2 5">acid phosphatase</fullName>
        <ecNumber evidence="2 5">3.1.3.2</ecNumber>
    </recommendedName>
</protein>
<evidence type="ECO:0000256" key="3">
    <source>
        <dbReference type="ARBA" id="ARBA00022729"/>
    </source>
</evidence>
<dbReference type="Pfam" id="PF00149">
    <property type="entry name" value="Metallophos"/>
    <property type="match status" value="1"/>
</dbReference>
<name>A0A3E0EHG6_9FLAO</name>
<dbReference type="AlphaFoldDB" id="A0A3E0EHG6"/>
<organism evidence="9 10">
    <name type="scientific">Flavobacterium aquicola</name>
    <dbReference type="NCBI Taxonomy" id="1682742"/>
    <lineage>
        <taxon>Bacteria</taxon>
        <taxon>Pseudomonadati</taxon>
        <taxon>Bacteroidota</taxon>
        <taxon>Flavobacteriia</taxon>
        <taxon>Flavobacteriales</taxon>
        <taxon>Flavobacteriaceae</taxon>
        <taxon>Flavobacterium</taxon>
    </lineage>
</organism>
<evidence type="ECO:0000313" key="10">
    <source>
        <dbReference type="Proteomes" id="UP000257136"/>
    </source>
</evidence>
<feature type="binding site" evidence="6">
    <location>
        <position position="85"/>
    </location>
    <ligand>
        <name>Fe cation</name>
        <dbReference type="ChEBI" id="CHEBI:24875"/>
        <label>1</label>
    </ligand>
</feature>
<dbReference type="PIRSF" id="PIRSF000898">
    <property type="entry name" value="Acid_Ptase_5"/>
    <property type="match status" value="1"/>
</dbReference>